<sequence>TDESCRNYISEHYFWFLWTYDGCRFPIQRTDVIRYFVLLTEVYTTMSILAGMSIRPLLTYPVILPKVILVSISNGLLFSIKGHSFSTQLFPNLATFYHS</sequence>
<reference evidence="2" key="1">
    <citation type="submission" date="2023-06" db="EMBL/GenBank/DDBJ databases">
        <authorList>
            <consortium name="Lawrence Berkeley National Laboratory"/>
            <person name="Ahrendt S."/>
            <person name="Sahu N."/>
            <person name="Indic B."/>
            <person name="Wong-Bajracharya J."/>
            <person name="Merenyi Z."/>
            <person name="Ke H.-M."/>
            <person name="Monk M."/>
            <person name="Kocsube S."/>
            <person name="Drula E."/>
            <person name="Lipzen A."/>
            <person name="Balint B."/>
            <person name="Henrissat B."/>
            <person name="Andreopoulos B."/>
            <person name="Martin F.M."/>
            <person name="Harder C.B."/>
            <person name="Rigling D."/>
            <person name="Ford K.L."/>
            <person name="Foster G.D."/>
            <person name="Pangilinan J."/>
            <person name="Papanicolaou A."/>
            <person name="Barry K."/>
            <person name="LaButti K."/>
            <person name="Viragh M."/>
            <person name="Koriabine M."/>
            <person name="Yan M."/>
            <person name="Riley R."/>
            <person name="Champramary S."/>
            <person name="Plett K.L."/>
            <person name="Tsai I.J."/>
            <person name="Slot J."/>
            <person name="Sipos G."/>
            <person name="Plett J."/>
            <person name="Nagy L.G."/>
            <person name="Grigoriev I.V."/>
        </authorList>
    </citation>
    <scope>NUCLEOTIDE SEQUENCE</scope>
    <source>
        <strain evidence="2">HWK02</strain>
    </source>
</reference>
<organism evidence="2 3">
    <name type="scientific">Armillaria luteobubalina</name>
    <dbReference type="NCBI Taxonomy" id="153913"/>
    <lineage>
        <taxon>Eukaryota</taxon>
        <taxon>Fungi</taxon>
        <taxon>Dikarya</taxon>
        <taxon>Basidiomycota</taxon>
        <taxon>Agaricomycotina</taxon>
        <taxon>Agaricomycetes</taxon>
        <taxon>Agaricomycetidae</taxon>
        <taxon>Agaricales</taxon>
        <taxon>Marasmiineae</taxon>
        <taxon>Physalacriaceae</taxon>
        <taxon>Armillaria</taxon>
    </lineage>
</organism>
<feature type="non-terminal residue" evidence="2">
    <location>
        <position position="1"/>
    </location>
</feature>
<keyword evidence="1" id="KW-1133">Transmembrane helix</keyword>
<dbReference type="InterPro" id="IPR051706">
    <property type="entry name" value="Glycosyltransferase_domain"/>
</dbReference>
<evidence type="ECO:0000256" key="1">
    <source>
        <dbReference type="SAM" id="Phobius"/>
    </source>
</evidence>
<keyword evidence="3" id="KW-1185">Reference proteome</keyword>
<dbReference type="GO" id="GO:0016020">
    <property type="term" value="C:membrane"/>
    <property type="evidence" value="ECO:0007669"/>
    <property type="project" value="GOC"/>
</dbReference>
<dbReference type="EMBL" id="JAUEPU010000129">
    <property type="protein sequence ID" value="KAK0476540.1"/>
    <property type="molecule type" value="Genomic_DNA"/>
</dbReference>
<keyword evidence="1" id="KW-0812">Transmembrane</keyword>
<dbReference type="GO" id="GO:0000030">
    <property type="term" value="F:mannosyltransferase activity"/>
    <property type="evidence" value="ECO:0007669"/>
    <property type="project" value="TreeGrafter"/>
</dbReference>
<dbReference type="Proteomes" id="UP001175228">
    <property type="component" value="Unassembled WGS sequence"/>
</dbReference>
<feature type="transmembrane region" description="Helical" evidence="1">
    <location>
        <begin position="60"/>
        <end position="80"/>
    </location>
</feature>
<proteinExistence type="predicted"/>
<feature type="transmembrane region" description="Helical" evidence="1">
    <location>
        <begin position="32"/>
        <end position="54"/>
    </location>
</feature>
<keyword evidence="1" id="KW-0472">Membrane</keyword>
<evidence type="ECO:0000313" key="3">
    <source>
        <dbReference type="Proteomes" id="UP001175228"/>
    </source>
</evidence>
<gene>
    <name evidence="2" type="ORF">EDD18DRAFT_1088887</name>
</gene>
<name>A0AA39P3D0_9AGAR</name>
<dbReference type="PANTHER" id="PTHR32385:SF15">
    <property type="entry name" value="INOSITOL PHOSPHOCERAMIDE MANNOSYLTRANSFERASE 1"/>
    <property type="match status" value="1"/>
</dbReference>
<accession>A0AA39P3D0</accession>
<dbReference type="GO" id="GO:0051999">
    <property type="term" value="P:mannosyl-inositol phosphorylceramide biosynthetic process"/>
    <property type="evidence" value="ECO:0007669"/>
    <property type="project" value="TreeGrafter"/>
</dbReference>
<dbReference type="PANTHER" id="PTHR32385">
    <property type="entry name" value="MANNOSYL PHOSPHORYLINOSITOL CERAMIDE SYNTHASE"/>
    <property type="match status" value="1"/>
</dbReference>
<comment type="caution">
    <text evidence="2">The sequence shown here is derived from an EMBL/GenBank/DDBJ whole genome shotgun (WGS) entry which is preliminary data.</text>
</comment>
<protein>
    <submittedName>
        <fullName evidence="2">Uncharacterized protein</fullName>
    </submittedName>
</protein>
<evidence type="ECO:0000313" key="2">
    <source>
        <dbReference type="EMBL" id="KAK0476540.1"/>
    </source>
</evidence>
<dbReference type="AlphaFoldDB" id="A0AA39P3D0"/>